<dbReference type="Pfam" id="PF00248">
    <property type="entry name" value="Aldo_ket_red"/>
    <property type="match status" value="1"/>
</dbReference>
<sequence>MGNVRRAGEVPMLNLSRRDFLSVLGSGLLMAPLSPVLGQNATRLRRPIPRDGHLLPVIGLGTWQAFDIAADAAAHADALATLKLLLQQPQSVIDTSPMYGRAEAVLGRLLGEADAAAAAFVATKVWTRGKAEGRAQIENSFRLLGRTTIDLVQVHNLLDYAAHLETLQALKREGRVRYIGATHYTAAAHAQLESLLAGGVLDFIQINYSLAEREAAARLLPAAAAAGVAVLINRPFAEGEIFRRSRGKPLPDWAGEIGCTSWAQFALKFILGQPAVTCAIPGTRNPKYLADNLAAGQGPLPDAAQCARMAAYYDAL</sequence>
<dbReference type="RefSeq" id="WP_255916187.1">
    <property type="nucleotide sequence ID" value="NZ_JANFQO010000023.1"/>
</dbReference>
<name>A0ABT1QXI4_9GAMM</name>
<dbReference type="EMBL" id="JANFQO010000023">
    <property type="protein sequence ID" value="MCQ4166999.1"/>
    <property type="molecule type" value="Genomic_DNA"/>
</dbReference>
<dbReference type="SUPFAM" id="SSF51430">
    <property type="entry name" value="NAD(P)-linked oxidoreductase"/>
    <property type="match status" value="1"/>
</dbReference>
<protein>
    <submittedName>
        <fullName evidence="2">Aldo/keto reductase</fullName>
    </submittedName>
</protein>
<dbReference type="Gene3D" id="3.20.20.100">
    <property type="entry name" value="NADP-dependent oxidoreductase domain"/>
    <property type="match status" value="1"/>
</dbReference>
<keyword evidence="3" id="KW-1185">Reference proteome</keyword>
<dbReference type="PANTHER" id="PTHR43312">
    <property type="entry name" value="D-THREO-ALDOSE 1-DEHYDROGENASE"/>
    <property type="match status" value="1"/>
</dbReference>
<dbReference type="Proteomes" id="UP001165498">
    <property type="component" value="Unassembled WGS sequence"/>
</dbReference>
<dbReference type="InterPro" id="IPR023210">
    <property type="entry name" value="NADP_OxRdtase_dom"/>
</dbReference>
<accession>A0ABT1QXI4</accession>
<comment type="caution">
    <text evidence="2">The sequence shown here is derived from an EMBL/GenBank/DDBJ whole genome shotgun (WGS) entry which is preliminary data.</text>
</comment>
<evidence type="ECO:0000259" key="1">
    <source>
        <dbReference type="Pfam" id="PF00248"/>
    </source>
</evidence>
<proteinExistence type="predicted"/>
<dbReference type="InterPro" id="IPR036812">
    <property type="entry name" value="NAD(P)_OxRdtase_dom_sf"/>
</dbReference>
<evidence type="ECO:0000313" key="3">
    <source>
        <dbReference type="Proteomes" id="UP001165498"/>
    </source>
</evidence>
<gene>
    <name evidence="2" type="ORF">NM961_19975</name>
</gene>
<reference evidence="2" key="1">
    <citation type="submission" date="2022-07" db="EMBL/GenBank/DDBJ databases">
        <title>Tahibacter sp., a new gammaproteobacterium isolated from the silt sample collected at pig farm.</title>
        <authorList>
            <person name="Chen H."/>
        </authorList>
    </citation>
    <scope>NUCLEOTIDE SEQUENCE</scope>
    <source>
        <strain evidence="2">P2K</strain>
    </source>
</reference>
<dbReference type="PANTHER" id="PTHR43312:SF1">
    <property type="entry name" value="NADP-DEPENDENT OXIDOREDUCTASE DOMAIN-CONTAINING PROTEIN"/>
    <property type="match status" value="1"/>
</dbReference>
<evidence type="ECO:0000313" key="2">
    <source>
        <dbReference type="EMBL" id="MCQ4166999.1"/>
    </source>
</evidence>
<organism evidence="2 3">
    <name type="scientific">Tahibacter harae</name>
    <dbReference type="NCBI Taxonomy" id="2963937"/>
    <lineage>
        <taxon>Bacteria</taxon>
        <taxon>Pseudomonadati</taxon>
        <taxon>Pseudomonadota</taxon>
        <taxon>Gammaproteobacteria</taxon>
        <taxon>Lysobacterales</taxon>
        <taxon>Rhodanobacteraceae</taxon>
        <taxon>Tahibacter</taxon>
    </lineage>
</organism>
<feature type="domain" description="NADP-dependent oxidoreductase" evidence="1">
    <location>
        <begin position="58"/>
        <end position="302"/>
    </location>
</feature>
<dbReference type="InterPro" id="IPR053135">
    <property type="entry name" value="AKR2_Oxidoreductase"/>
</dbReference>
<dbReference type="CDD" id="cd19095">
    <property type="entry name" value="AKR_PA4992-like"/>
    <property type="match status" value="1"/>
</dbReference>